<gene>
    <name evidence="1" type="ORF">BgAZ_209020</name>
</gene>
<dbReference type="Proteomes" id="UP001230268">
    <property type="component" value="Unassembled WGS sequence"/>
</dbReference>
<organism evidence="1 2">
    <name type="scientific">Babesia gibsoni</name>
    <dbReference type="NCBI Taxonomy" id="33632"/>
    <lineage>
        <taxon>Eukaryota</taxon>
        <taxon>Sar</taxon>
        <taxon>Alveolata</taxon>
        <taxon>Apicomplexa</taxon>
        <taxon>Aconoidasida</taxon>
        <taxon>Piroplasmida</taxon>
        <taxon>Babesiidae</taxon>
        <taxon>Babesia</taxon>
    </lineage>
</organism>
<reference evidence="1" key="1">
    <citation type="submission" date="2023-08" db="EMBL/GenBank/DDBJ databases">
        <title>Draft sequence of the Babesia gibsoni genome.</title>
        <authorList>
            <person name="Yamagishi J.Y."/>
            <person name="Xuan X.X."/>
        </authorList>
    </citation>
    <scope>NUCLEOTIDE SEQUENCE</scope>
    <source>
        <strain evidence="1">Azabu</strain>
    </source>
</reference>
<evidence type="ECO:0000313" key="2">
    <source>
        <dbReference type="Proteomes" id="UP001230268"/>
    </source>
</evidence>
<protein>
    <submittedName>
        <fullName evidence="1">Uncharacterized protein</fullName>
    </submittedName>
</protein>
<accession>A0AAD8USA6</accession>
<sequence>MQVLHTPSVLYRPRSLLEAIDDVIKLVQPSEHEDGVELTKAYECLMSQNRDSGQEADLAALLEELQREAVETIMFLEDVTDTVKSTCTFLGKDAAGQSGCLVSQKQEIDKLTVTKNAINDALCANAKKLEQLDEEIFSCTKEVKRMEEQVGNYVNKMMKSSHIKMPQNCDESTIETVLLRASDASSLMSALRVSPLKVIEEGADYIQYEYALGGSRTVVRIHDKGHAGLTFNIEPDNQHAQRYLKSHLLNCKSRIQIAAVLQEALSLR</sequence>
<proteinExistence type="predicted"/>
<name>A0AAD8USA6_BABGI</name>
<dbReference type="EMBL" id="JAVEPI010000002">
    <property type="protein sequence ID" value="KAK1444026.1"/>
    <property type="molecule type" value="Genomic_DNA"/>
</dbReference>
<comment type="caution">
    <text evidence="1">The sequence shown here is derived from an EMBL/GenBank/DDBJ whole genome shotgun (WGS) entry which is preliminary data.</text>
</comment>
<dbReference type="AlphaFoldDB" id="A0AAD8USA6"/>
<evidence type="ECO:0000313" key="1">
    <source>
        <dbReference type="EMBL" id="KAK1444026.1"/>
    </source>
</evidence>
<keyword evidence="2" id="KW-1185">Reference proteome</keyword>